<dbReference type="Proteomes" id="UP000199076">
    <property type="component" value="Unassembled WGS sequence"/>
</dbReference>
<keyword evidence="2" id="KW-1185">Reference proteome</keyword>
<dbReference type="OrthoDB" id="179449at2157"/>
<dbReference type="EMBL" id="FNBK01000016">
    <property type="protein sequence ID" value="SDG13693.1"/>
    <property type="molecule type" value="Genomic_DNA"/>
</dbReference>
<proteinExistence type="predicted"/>
<evidence type="ECO:0000313" key="2">
    <source>
        <dbReference type="Proteomes" id="UP000199076"/>
    </source>
</evidence>
<dbReference type="Pfam" id="PF08882">
    <property type="entry name" value="Acetone_carb_G"/>
    <property type="match status" value="1"/>
</dbReference>
<protein>
    <submittedName>
        <fullName evidence="1">Acetone carboxylase, gamma subunit</fullName>
    </submittedName>
</protein>
<organism evidence="1 2">
    <name type="scientific">Halorientalis regularis</name>
    <dbReference type="NCBI Taxonomy" id="660518"/>
    <lineage>
        <taxon>Archaea</taxon>
        <taxon>Methanobacteriati</taxon>
        <taxon>Methanobacteriota</taxon>
        <taxon>Stenosarchaea group</taxon>
        <taxon>Halobacteria</taxon>
        <taxon>Halobacteriales</taxon>
        <taxon>Haloarculaceae</taxon>
        <taxon>Halorientalis</taxon>
    </lineage>
</organism>
<dbReference type="InterPro" id="IPR016750">
    <property type="entry name" value="Aceto_COase_bsu/gsu"/>
</dbReference>
<gene>
    <name evidence="1" type="ORF">SAMN05216218_11612</name>
</gene>
<dbReference type="AlphaFoldDB" id="A0A1G7RSJ0"/>
<name>A0A1G7RSJ0_9EURY</name>
<reference evidence="2" key="1">
    <citation type="submission" date="2016-10" db="EMBL/GenBank/DDBJ databases">
        <authorList>
            <person name="Varghese N."/>
            <person name="Submissions S."/>
        </authorList>
    </citation>
    <scope>NUCLEOTIDE SEQUENCE [LARGE SCALE GENOMIC DNA]</scope>
    <source>
        <strain evidence="2">IBRC-M 10760</strain>
    </source>
</reference>
<evidence type="ECO:0000313" key="1">
    <source>
        <dbReference type="EMBL" id="SDG13693.1"/>
    </source>
</evidence>
<sequence>MTDLDKHRVESLIEGELTWDEMRNDVLPDPKDPDRFEKTREVLQDRVDWDDPILVPLNDHLYVVGTDDGRVVRAECGEDLCEVDENWKRSCEVFVREDAEEFEELYEEYMHVDPDWAFELREWYCPECYELIDVDAVPVGYPVIKPFDPDIDTFYEEWQGRPAPDRESTETAAD</sequence>
<dbReference type="STRING" id="660518.SAMN05216218_11612"/>
<dbReference type="PIRSF" id="PIRSF019217">
    <property type="entry name" value="Acetone_carboxlyase_gsu"/>
    <property type="match status" value="1"/>
</dbReference>
<dbReference type="RefSeq" id="WP_092694611.1">
    <property type="nucleotide sequence ID" value="NZ_FNBK01000016.1"/>
</dbReference>
<accession>A0A1G7RSJ0</accession>